<dbReference type="Proteomes" id="UP000663852">
    <property type="component" value="Unassembled WGS sequence"/>
</dbReference>
<comment type="caution">
    <text evidence="2">The sequence shown here is derived from an EMBL/GenBank/DDBJ whole genome shotgun (WGS) entry which is preliminary data.</text>
</comment>
<sequence>MSTIKIATHNGHFHCDEIFACFLLKNLPRYADAEIIRTRDPKVLAECHTVVDVGGVFDAEQRRFDHHQKTFTDTFNSLRPEKPWTIKLSSAGLVYVHYGKEIIQELLKKESLEEHERNHLTEILFDKMYENFVQEIDAIDNGIDIGENIKYKINTNLSARVGFFNPGWNDPNPAEKEETGFKQAMQLIGTEFLDKFHYYIRQWWPARALLEQAIAKRFEIDPSGSILVFDRSFPWREHLFDIETEQKDTLGDTIKYVLYPDLNKTWRIQAVPLNNKSFDNRLSLPKQWQGLRDDELSAKADIPGCVFVHASGFIGGNLTYEGVLTMARRSLEIGNSNKRKIQE</sequence>
<accession>A0A813PQM5</accession>
<dbReference type="GO" id="GO:0005737">
    <property type="term" value="C:cytoplasm"/>
    <property type="evidence" value="ECO:0007669"/>
    <property type="project" value="TreeGrafter"/>
</dbReference>
<dbReference type="GO" id="GO:0005634">
    <property type="term" value="C:nucleus"/>
    <property type="evidence" value="ECO:0007669"/>
    <property type="project" value="TreeGrafter"/>
</dbReference>
<keyword evidence="4" id="KW-1185">Reference proteome</keyword>
<dbReference type="PANTHER" id="PTHR11215">
    <property type="entry name" value="METAL DEPENDENT HYDROLASE - RELATED"/>
    <property type="match status" value="1"/>
</dbReference>
<protein>
    <submittedName>
        <fullName evidence="2">Uncharacterized protein</fullName>
    </submittedName>
</protein>
<dbReference type="AlphaFoldDB" id="A0A813PQM5"/>
<dbReference type="EMBL" id="CAJNOR010000017">
    <property type="protein sequence ID" value="CAF0754424.1"/>
    <property type="molecule type" value="Genomic_DNA"/>
</dbReference>
<organism evidence="2 4">
    <name type="scientific">Adineta ricciae</name>
    <name type="common">Rotifer</name>
    <dbReference type="NCBI Taxonomy" id="249248"/>
    <lineage>
        <taxon>Eukaryota</taxon>
        <taxon>Metazoa</taxon>
        <taxon>Spiralia</taxon>
        <taxon>Gnathifera</taxon>
        <taxon>Rotifera</taxon>
        <taxon>Eurotatoria</taxon>
        <taxon>Bdelloidea</taxon>
        <taxon>Adinetida</taxon>
        <taxon>Adinetidae</taxon>
        <taxon>Adineta</taxon>
    </lineage>
</organism>
<proteinExistence type="inferred from homology"/>
<dbReference type="Pfam" id="PF03690">
    <property type="entry name" value="MYG1_exonuc"/>
    <property type="match status" value="1"/>
</dbReference>
<dbReference type="EMBL" id="CAJNOJ010000150">
    <property type="protein sequence ID" value="CAF1203290.1"/>
    <property type="molecule type" value="Genomic_DNA"/>
</dbReference>
<evidence type="ECO:0000256" key="1">
    <source>
        <dbReference type="ARBA" id="ARBA00010105"/>
    </source>
</evidence>
<dbReference type="Proteomes" id="UP000663828">
    <property type="component" value="Unassembled WGS sequence"/>
</dbReference>
<comment type="similarity">
    <text evidence="1">Belongs to the MYG1 family.</text>
</comment>
<dbReference type="OrthoDB" id="10265310at2759"/>
<gene>
    <name evidence="3" type="ORF">EDS130_LOCUS25489</name>
    <name evidence="2" type="ORF">XAT740_LOCUS600</name>
</gene>
<reference evidence="2" key="1">
    <citation type="submission" date="2021-02" db="EMBL/GenBank/DDBJ databases">
        <authorList>
            <person name="Nowell W R."/>
        </authorList>
    </citation>
    <scope>NUCLEOTIDE SEQUENCE</scope>
</reference>
<name>A0A813PQM5_ADIRI</name>
<dbReference type="InterPro" id="IPR003226">
    <property type="entry name" value="MYG1_exonuclease"/>
</dbReference>
<evidence type="ECO:0000313" key="4">
    <source>
        <dbReference type="Proteomes" id="UP000663828"/>
    </source>
</evidence>
<evidence type="ECO:0000313" key="3">
    <source>
        <dbReference type="EMBL" id="CAF1203290.1"/>
    </source>
</evidence>
<dbReference type="PANTHER" id="PTHR11215:SF1">
    <property type="entry name" value="MYG1 EXONUCLEASE"/>
    <property type="match status" value="1"/>
</dbReference>
<evidence type="ECO:0000313" key="2">
    <source>
        <dbReference type="EMBL" id="CAF0754424.1"/>
    </source>
</evidence>